<dbReference type="Pfam" id="PF00109">
    <property type="entry name" value="ketoacyl-synt"/>
    <property type="match status" value="1"/>
</dbReference>
<dbReference type="EMBL" id="JANIAA010000043">
    <property type="protein sequence ID" value="MCQ8194125.1"/>
    <property type="molecule type" value="Genomic_DNA"/>
</dbReference>
<name>A0ABT1V9Q0_9ACTN</name>
<evidence type="ECO:0000313" key="6">
    <source>
        <dbReference type="EMBL" id="MCQ8194125.1"/>
    </source>
</evidence>
<dbReference type="PANTHER" id="PTHR11712">
    <property type="entry name" value="POLYKETIDE SYNTHASE-RELATED"/>
    <property type="match status" value="1"/>
</dbReference>
<dbReference type="Pfam" id="PF02801">
    <property type="entry name" value="Ketoacyl-synt_C"/>
    <property type="match status" value="1"/>
</dbReference>
<dbReference type="InterPro" id="IPR016039">
    <property type="entry name" value="Thiolase-like"/>
</dbReference>
<dbReference type="SMART" id="SM00825">
    <property type="entry name" value="PKS_KS"/>
    <property type="match status" value="1"/>
</dbReference>
<reference evidence="6 7" key="1">
    <citation type="submission" date="2022-07" db="EMBL/GenBank/DDBJ databases">
        <authorList>
            <person name="Phongsopitanun W."/>
            <person name="Tanasupawat S."/>
        </authorList>
    </citation>
    <scope>NUCLEOTIDE SEQUENCE [LARGE SCALE GENOMIC DNA]</scope>
    <source>
        <strain evidence="6 7">RCU-064</strain>
    </source>
</reference>
<comment type="caution">
    <text evidence="6">The sequence shown here is derived from an EMBL/GenBank/DDBJ whole genome shotgun (WGS) entry which is preliminary data.</text>
</comment>
<sequence length="410" mass="41566">MDDVLVTGLGALSPLGAGVDAFWRGMHKADTAPTRVPDPLARMDHPLMYLVPEADVPDGPEEQDGLPLGRGSRFALAAAREAVADAGLTVVPGPGERPEAGGPDPRRVAVALSSGMGDTDLHEGWWTGEAPASGRWAPPFPLASVVGGWFGAQGVNTCVSNACAASGYALSVGADLIRSGEADVVIAGGAEAYSRVALACFNRLGAIDPERCRPFAVERRGTVFGEGAAVLVLESAAHARARGVRTVYGRLAGTGWSCDAYHATAPEPSGEQIERAMREALREAGAEAESGGESGSGGLGFVIPHGTGTALNDVVESRVLDALTPGTPLYSVKALIGHTGGAAGAFAALAAGLVLHHRTLPPNVPVGEPDPECAVPLPSGSAPMTGAYGLVNAYAFGGNNISLVFGEAAA</sequence>
<dbReference type="InterPro" id="IPR014030">
    <property type="entry name" value="Ketoacyl_synth_N"/>
</dbReference>
<dbReference type="RefSeq" id="WP_256654915.1">
    <property type="nucleotide sequence ID" value="NZ_JANIAA010000043.1"/>
</dbReference>
<dbReference type="InterPro" id="IPR000794">
    <property type="entry name" value="Beta-ketoacyl_synthase"/>
</dbReference>
<dbReference type="PROSITE" id="PS00606">
    <property type="entry name" value="KS3_1"/>
    <property type="match status" value="1"/>
</dbReference>
<dbReference type="PROSITE" id="PS52004">
    <property type="entry name" value="KS3_2"/>
    <property type="match status" value="1"/>
</dbReference>
<keyword evidence="7" id="KW-1185">Reference proteome</keyword>
<dbReference type="SUPFAM" id="SSF53901">
    <property type="entry name" value="Thiolase-like"/>
    <property type="match status" value="1"/>
</dbReference>
<dbReference type="Proteomes" id="UP001204746">
    <property type="component" value="Unassembled WGS sequence"/>
</dbReference>
<evidence type="ECO:0000256" key="1">
    <source>
        <dbReference type="ARBA" id="ARBA00008467"/>
    </source>
</evidence>
<evidence type="ECO:0000313" key="7">
    <source>
        <dbReference type="Proteomes" id="UP001204746"/>
    </source>
</evidence>
<evidence type="ECO:0000256" key="2">
    <source>
        <dbReference type="ARBA" id="ARBA00022679"/>
    </source>
</evidence>
<keyword evidence="2 4" id="KW-0808">Transferase</keyword>
<dbReference type="InterPro" id="IPR018201">
    <property type="entry name" value="Ketoacyl_synth_AS"/>
</dbReference>
<proteinExistence type="inferred from homology"/>
<protein>
    <submittedName>
        <fullName evidence="6">Beta-ketoacyl-[acyl-carrier-protein] synthase family protein</fullName>
    </submittedName>
</protein>
<evidence type="ECO:0000259" key="5">
    <source>
        <dbReference type="PROSITE" id="PS52004"/>
    </source>
</evidence>
<comment type="similarity">
    <text evidence="1 4">Belongs to the thiolase-like superfamily. Beta-ketoacyl-ACP synthases family.</text>
</comment>
<accession>A0ABT1V9Q0</accession>
<evidence type="ECO:0000256" key="4">
    <source>
        <dbReference type="RuleBase" id="RU003694"/>
    </source>
</evidence>
<dbReference type="Gene3D" id="3.40.47.10">
    <property type="match status" value="1"/>
</dbReference>
<dbReference type="PANTHER" id="PTHR11712:SF347">
    <property type="entry name" value="BETA KETOACYL-ACYL CARRIER PROTEIN SYNTHASE"/>
    <property type="match status" value="1"/>
</dbReference>
<dbReference type="InterPro" id="IPR014031">
    <property type="entry name" value="Ketoacyl_synth_C"/>
</dbReference>
<evidence type="ECO:0000256" key="3">
    <source>
        <dbReference type="ARBA" id="ARBA00023315"/>
    </source>
</evidence>
<feature type="domain" description="Ketosynthase family 3 (KS3)" evidence="5">
    <location>
        <begin position="1"/>
        <end position="407"/>
    </location>
</feature>
<keyword evidence="3" id="KW-0012">Acyltransferase</keyword>
<gene>
    <name evidence="6" type="ORF">NP777_39005</name>
</gene>
<organism evidence="6 7">
    <name type="scientific">Streptomyces rugosispiralis</name>
    <dbReference type="NCBI Taxonomy" id="2967341"/>
    <lineage>
        <taxon>Bacteria</taxon>
        <taxon>Bacillati</taxon>
        <taxon>Actinomycetota</taxon>
        <taxon>Actinomycetes</taxon>
        <taxon>Kitasatosporales</taxon>
        <taxon>Streptomycetaceae</taxon>
        <taxon>Streptomyces</taxon>
    </lineage>
</organism>
<dbReference type="InterPro" id="IPR020841">
    <property type="entry name" value="PKS_Beta-ketoAc_synthase_dom"/>
</dbReference>